<keyword evidence="2" id="KW-1185">Reference proteome</keyword>
<proteinExistence type="predicted"/>
<protein>
    <submittedName>
        <fullName evidence="1">Uncharacterized protein</fullName>
    </submittedName>
</protein>
<organism evidence="1 2">
    <name type="scientific">Aminipila terrae</name>
    <dbReference type="NCBI Taxonomy" id="2697030"/>
    <lineage>
        <taxon>Bacteria</taxon>
        <taxon>Bacillati</taxon>
        <taxon>Bacillota</taxon>
        <taxon>Clostridia</taxon>
        <taxon>Peptostreptococcales</taxon>
        <taxon>Anaerovoracaceae</taxon>
        <taxon>Aminipila</taxon>
    </lineage>
</organism>
<accession>A0A6P1MFV0</accession>
<dbReference type="Proteomes" id="UP000463883">
    <property type="component" value="Chromosome"/>
</dbReference>
<evidence type="ECO:0000313" key="2">
    <source>
        <dbReference type="Proteomes" id="UP000463883"/>
    </source>
</evidence>
<sequence length="135" mass="15166">MSKSIKLNDNTELNIICINGKNTYFQGTNRDSLEFVFKKGDYPFDQLDSLFADADKTKKITVKDTAMTTDTAGKTVETPTEHVYDNYSLRVGMKMEPVIITPATSTEPEVTEERLMVTMGQLTLIEKKLSDLGLM</sequence>
<dbReference type="RefSeq" id="WP_162361229.1">
    <property type="nucleotide sequence ID" value="NZ_CP047591.1"/>
</dbReference>
<dbReference type="EMBL" id="CP047591">
    <property type="protein sequence ID" value="QHI71454.1"/>
    <property type="molecule type" value="Genomic_DNA"/>
</dbReference>
<dbReference type="AlphaFoldDB" id="A0A6P1MFV0"/>
<dbReference type="KEGG" id="amic:Ami3637_02835"/>
<evidence type="ECO:0000313" key="1">
    <source>
        <dbReference type="EMBL" id="QHI71454.1"/>
    </source>
</evidence>
<reference evidence="1 2" key="1">
    <citation type="submission" date="2020-01" db="EMBL/GenBank/DDBJ databases">
        <title>Genomic analysis of Aminipila sp. CBA3637.</title>
        <authorList>
            <person name="Kim Y.B."/>
            <person name="Roh S.W."/>
        </authorList>
    </citation>
    <scope>NUCLEOTIDE SEQUENCE [LARGE SCALE GENOMIC DNA]</scope>
    <source>
        <strain evidence="1 2">CBA3637</strain>
    </source>
</reference>
<name>A0A6P1MFV0_9FIRM</name>
<gene>
    <name evidence="1" type="ORF">Ami3637_02835</name>
</gene>